<dbReference type="GO" id="GO:0005975">
    <property type="term" value="P:carbohydrate metabolic process"/>
    <property type="evidence" value="ECO:0007669"/>
    <property type="project" value="InterPro"/>
</dbReference>
<accession>A0A8X8BBU0</accession>
<dbReference type="Pfam" id="PF00332">
    <property type="entry name" value="Glyco_hydro_17"/>
    <property type="match status" value="1"/>
</dbReference>
<evidence type="ECO:0000256" key="2">
    <source>
        <dbReference type="ARBA" id="ARBA00008773"/>
    </source>
</evidence>
<dbReference type="InterPro" id="IPR000490">
    <property type="entry name" value="Glyco_hydro_17"/>
</dbReference>
<evidence type="ECO:0000313" key="10">
    <source>
        <dbReference type="Proteomes" id="UP000886595"/>
    </source>
</evidence>
<dbReference type="InterPro" id="IPR017853">
    <property type="entry name" value="GH"/>
</dbReference>
<dbReference type="OrthoDB" id="1293114at2759"/>
<feature type="signal peptide" evidence="8">
    <location>
        <begin position="1"/>
        <end position="25"/>
    </location>
</feature>
<dbReference type="Gene3D" id="3.20.20.80">
    <property type="entry name" value="Glycosidases"/>
    <property type="match status" value="1"/>
</dbReference>
<evidence type="ECO:0000256" key="6">
    <source>
        <dbReference type="RuleBase" id="RU004335"/>
    </source>
</evidence>
<comment type="catalytic activity">
    <reaction evidence="1">
        <text>Hydrolysis of (1-&gt;3)-beta-D-glucosidic linkages in (1-&gt;3)-beta-D-glucans.</text>
        <dbReference type="EC" id="3.2.1.39"/>
    </reaction>
</comment>
<sequence>MNSIAFYLLLLLLLMSVTTPPSTSATTIGVTYTTPPPSLPTSAALSPDRIAAKVVSMKIPAVRLLDSNPSMIRAFAYTNVSLFLSVPNPLVPLLASNRSLAMRWCYRHVLPFYPRARISIISVGNDVVSYSPDVSPFLLRAMQNVHLSLADLRIYRISVSTTFSFFNVVPTAFPPSSAQFQEPTGEVIIRPILQFLERTNSSFLINLFPYNVYRSISSIPVGFALFEEGPFNFRDDLTTGVRYRNLFDMMVDAVISSMAVMGHENLPVIVAETGWPSSGIDAGEVDATLLYSEMFLKALFAHLRSGGGTPLRKEGVAEVYVFELVEKEDATKQGVRNWGLLHRNLTSKYSFEFSGGGGGKGRRFVEVLVGFFVEVVMLCLLI</sequence>
<dbReference type="EC" id="3.2.1.39" evidence="3"/>
<proteinExistence type="inferred from homology"/>
<keyword evidence="4 7" id="KW-0378">Hydrolase</keyword>
<evidence type="ECO:0000256" key="4">
    <source>
        <dbReference type="ARBA" id="ARBA00022801"/>
    </source>
</evidence>
<evidence type="ECO:0000256" key="1">
    <source>
        <dbReference type="ARBA" id="ARBA00000382"/>
    </source>
</evidence>
<evidence type="ECO:0000256" key="8">
    <source>
        <dbReference type="SAM" id="SignalP"/>
    </source>
</evidence>
<dbReference type="SUPFAM" id="SSF51445">
    <property type="entry name" value="(Trans)glycosidases"/>
    <property type="match status" value="1"/>
</dbReference>
<comment type="similarity">
    <text evidence="2 6">Belongs to the glycosyl hydrolase 17 family.</text>
</comment>
<evidence type="ECO:0000256" key="7">
    <source>
        <dbReference type="RuleBase" id="RU004336"/>
    </source>
</evidence>
<gene>
    <name evidence="9" type="ORF">Bca52824_000062</name>
</gene>
<dbReference type="Proteomes" id="UP000886595">
    <property type="component" value="Unassembled WGS sequence"/>
</dbReference>
<comment type="caution">
    <text evidence="9">The sequence shown here is derived from an EMBL/GenBank/DDBJ whole genome shotgun (WGS) entry which is preliminary data.</text>
</comment>
<organism evidence="9 10">
    <name type="scientific">Brassica carinata</name>
    <name type="common">Ethiopian mustard</name>
    <name type="synonym">Abyssinian cabbage</name>
    <dbReference type="NCBI Taxonomy" id="52824"/>
    <lineage>
        <taxon>Eukaryota</taxon>
        <taxon>Viridiplantae</taxon>
        <taxon>Streptophyta</taxon>
        <taxon>Embryophyta</taxon>
        <taxon>Tracheophyta</taxon>
        <taxon>Spermatophyta</taxon>
        <taxon>Magnoliopsida</taxon>
        <taxon>eudicotyledons</taxon>
        <taxon>Gunneridae</taxon>
        <taxon>Pentapetalae</taxon>
        <taxon>rosids</taxon>
        <taxon>malvids</taxon>
        <taxon>Brassicales</taxon>
        <taxon>Brassicaceae</taxon>
        <taxon>Brassiceae</taxon>
        <taxon>Brassica</taxon>
    </lineage>
</organism>
<feature type="chain" id="PRO_5036457396" description="glucan endo-1,3-beta-D-glucosidase" evidence="8">
    <location>
        <begin position="26"/>
        <end position="382"/>
    </location>
</feature>
<evidence type="ECO:0000256" key="3">
    <source>
        <dbReference type="ARBA" id="ARBA00012780"/>
    </source>
</evidence>
<dbReference type="GO" id="GO:0042973">
    <property type="term" value="F:glucan endo-1,3-beta-D-glucosidase activity"/>
    <property type="evidence" value="ECO:0007669"/>
    <property type="project" value="UniProtKB-EC"/>
</dbReference>
<dbReference type="FunFam" id="3.20.20.80:FF:000208">
    <property type="entry name" value="Glycosyl hydrolase superfamily protein"/>
    <property type="match status" value="1"/>
</dbReference>
<protein>
    <recommendedName>
        <fullName evidence="3">glucan endo-1,3-beta-D-glucosidase</fullName>
        <ecNumber evidence="3">3.2.1.39</ecNumber>
    </recommendedName>
</protein>
<keyword evidence="5 7" id="KW-0326">Glycosidase</keyword>
<dbReference type="AlphaFoldDB" id="A0A8X8BBU0"/>
<dbReference type="EMBL" id="JAAMPC010000001">
    <property type="protein sequence ID" value="KAG2328882.1"/>
    <property type="molecule type" value="Genomic_DNA"/>
</dbReference>
<reference evidence="9 10" key="1">
    <citation type="submission" date="2020-02" db="EMBL/GenBank/DDBJ databases">
        <authorList>
            <person name="Ma Q."/>
            <person name="Huang Y."/>
            <person name="Song X."/>
            <person name="Pei D."/>
        </authorList>
    </citation>
    <scope>NUCLEOTIDE SEQUENCE [LARGE SCALE GENOMIC DNA]</scope>
    <source>
        <strain evidence="9">Sxm20200214</strain>
        <tissue evidence="9">Leaf</tissue>
    </source>
</reference>
<name>A0A8X8BBU0_BRACI</name>
<evidence type="ECO:0000313" key="9">
    <source>
        <dbReference type="EMBL" id="KAG2328882.1"/>
    </source>
</evidence>
<evidence type="ECO:0000256" key="5">
    <source>
        <dbReference type="ARBA" id="ARBA00023295"/>
    </source>
</evidence>
<keyword evidence="8" id="KW-0732">Signal</keyword>
<dbReference type="InterPro" id="IPR044965">
    <property type="entry name" value="Glyco_hydro_17_plant"/>
</dbReference>
<dbReference type="PANTHER" id="PTHR32227">
    <property type="entry name" value="GLUCAN ENDO-1,3-BETA-GLUCOSIDASE BG1-RELATED-RELATED"/>
    <property type="match status" value="1"/>
</dbReference>
<dbReference type="PROSITE" id="PS00587">
    <property type="entry name" value="GLYCOSYL_HYDROL_F17"/>
    <property type="match status" value="1"/>
</dbReference>
<keyword evidence="10" id="KW-1185">Reference proteome</keyword>